<evidence type="ECO:0000313" key="1">
    <source>
        <dbReference type="EMBL" id="QZN99762.1"/>
    </source>
</evidence>
<evidence type="ECO:0000313" key="2">
    <source>
        <dbReference type="Proteomes" id="UP000825701"/>
    </source>
</evidence>
<dbReference type="EMBL" id="CP081869">
    <property type="protein sequence ID" value="QZN99762.1"/>
    <property type="molecule type" value="Genomic_DNA"/>
</dbReference>
<proteinExistence type="predicted"/>
<accession>A0A9E6UHG5</accession>
<dbReference type="KEGG" id="cmet:K6K41_24360"/>
<name>A0A9E6UHG5_9HYPH</name>
<keyword evidence="2" id="KW-1185">Reference proteome</keyword>
<gene>
    <name evidence="1" type="ORF">K6K41_24360</name>
</gene>
<dbReference type="RefSeq" id="WP_261402869.1">
    <property type="nucleotide sequence ID" value="NZ_CP081869.1"/>
</dbReference>
<sequence length="65" mass="6938">MSERFVCRSCDGLGARLVREAGEVTFAPCACQAPAARPRLAASAPHPSVFALRRPAPRLTLVKGF</sequence>
<organism evidence="1 2">
    <name type="scientific">Chenggangzhangella methanolivorans</name>
    <dbReference type="NCBI Taxonomy" id="1437009"/>
    <lineage>
        <taxon>Bacteria</taxon>
        <taxon>Pseudomonadati</taxon>
        <taxon>Pseudomonadota</taxon>
        <taxon>Alphaproteobacteria</taxon>
        <taxon>Hyphomicrobiales</taxon>
        <taxon>Methylopilaceae</taxon>
        <taxon>Chenggangzhangella</taxon>
    </lineage>
</organism>
<dbReference type="Proteomes" id="UP000825701">
    <property type="component" value="Chromosome"/>
</dbReference>
<reference evidence="1" key="1">
    <citation type="submission" date="2021-08" db="EMBL/GenBank/DDBJ databases">
        <authorList>
            <person name="Zhang H."/>
            <person name="Xu M."/>
            <person name="Yu Z."/>
            <person name="Yang L."/>
            <person name="Cai Y."/>
        </authorList>
    </citation>
    <scope>NUCLEOTIDE SEQUENCE</scope>
    <source>
        <strain evidence="1">CHL1</strain>
    </source>
</reference>
<protein>
    <submittedName>
        <fullName evidence="1">Uncharacterized protein</fullName>
    </submittedName>
</protein>
<dbReference type="AlphaFoldDB" id="A0A9E6UHG5"/>